<feature type="domain" description="Cytochrome c" evidence="6">
    <location>
        <begin position="46"/>
        <end position="160"/>
    </location>
</feature>
<accession>A0A841JEH6</accession>
<dbReference type="EMBL" id="JACHCA010000002">
    <property type="protein sequence ID" value="MBB6126865.1"/>
    <property type="molecule type" value="Genomic_DNA"/>
</dbReference>
<dbReference type="PANTHER" id="PTHR35008">
    <property type="entry name" value="BLL4482 PROTEIN-RELATED"/>
    <property type="match status" value="1"/>
</dbReference>
<keyword evidence="5" id="KW-1133">Transmembrane helix</keyword>
<evidence type="ECO:0000256" key="3">
    <source>
        <dbReference type="ARBA" id="ARBA00023004"/>
    </source>
</evidence>
<evidence type="ECO:0000259" key="6">
    <source>
        <dbReference type="PROSITE" id="PS51007"/>
    </source>
</evidence>
<dbReference type="Gene3D" id="1.10.760.10">
    <property type="entry name" value="Cytochrome c-like domain"/>
    <property type="match status" value="2"/>
</dbReference>
<dbReference type="Proteomes" id="UP000548326">
    <property type="component" value="Unassembled WGS sequence"/>
</dbReference>
<dbReference type="GO" id="GO:0020037">
    <property type="term" value="F:heme binding"/>
    <property type="evidence" value="ECO:0007669"/>
    <property type="project" value="InterPro"/>
</dbReference>
<keyword evidence="5" id="KW-0812">Transmembrane</keyword>
<dbReference type="AlphaFoldDB" id="A0A841JEH6"/>
<dbReference type="SUPFAM" id="SSF46626">
    <property type="entry name" value="Cytochrome c"/>
    <property type="match status" value="2"/>
</dbReference>
<dbReference type="InterPro" id="IPR009056">
    <property type="entry name" value="Cyt_c-like_dom"/>
</dbReference>
<evidence type="ECO:0000313" key="7">
    <source>
        <dbReference type="EMBL" id="MBB6126865.1"/>
    </source>
</evidence>
<feature type="transmembrane region" description="Helical" evidence="5">
    <location>
        <begin position="7"/>
        <end position="30"/>
    </location>
</feature>
<dbReference type="RefSeq" id="WP_183585981.1">
    <property type="nucleotide sequence ID" value="NZ_JACHCA010000002.1"/>
</dbReference>
<keyword evidence="1 4" id="KW-0349">Heme</keyword>
<proteinExistence type="predicted"/>
<evidence type="ECO:0000256" key="2">
    <source>
        <dbReference type="ARBA" id="ARBA00022723"/>
    </source>
</evidence>
<name>A0A841JEH6_9SPHI</name>
<dbReference type="PROSITE" id="PS51007">
    <property type="entry name" value="CYTC"/>
    <property type="match status" value="2"/>
</dbReference>
<dbReference type="InterPro" id="IPR036909">
    <property type="entry name" value="Cyt_c-like_dom_sf"/>
</dbReference>
<protein>
    <submittedName>
        <fullName evidence="7">Mono/diheme cytochrome c family protein</fullName>
    </submittedName>
</protein>
<evidence type="ECO:0000256" key="1">
    <source>
        <dbReference type="ARBA" id="ARBA00022617"/>
    </source>
</evidence>
<dbReference type="GO" id="GO:0046872">
    <property type="term" value="F:metal ion binding"/>
    <property type="evidence" value="ECO:0007669"/>
    <property type="project" value="UniProtKB-KW"/>
</dbReference>
<organism evidence="7 8">
    <name type="scientific">Mucilaginibacter lappiensis</name>
    <dbReference type="NCBI Taxonomy" id="354630"/>
    <lineage>
        <taxon>Bacteria</taxon>
        <taxon>Pseudomonadati</taxon>
        <taxon>Bacteroidota</taxon>
        <taxon>Sphingobacteriia</taxon>
        <taxon>Sphingobacteriales</taxon>
        <taxon>Sphingobacteriaceae</taxon>
        <taxon>Mucilaginibacter</taxon>
    </lineage>
</organism>
<keyword evidence="3 4" id="KW-0408">Iron</keyword>
<dbReference type="GO" id="GO:0009055">
    <property type="term" value="F:electron transfer activity"/>
    <property type="evidence" value="ECO:0007669"/>
    <property type="project" value="InterPro"/>
</dbReference>
<keyword evidence="5" id="KW-0472">Membrane</keyword>
<dbReference type="PANTHER" id="PTHR35008:SF8">
    <property type="entry name" value="ALCOHOL DEHYDROGENASE CYTOCHROME C SUBUNIT"/>
    <property type="match status" value="1"/>
</dbReference>
<evidence type="ECO:0000256" key="5">
    <source>
        <dbReference type="SAM" id="Phobius"/>
    </source>
</evidence>
<evidence type="ECO:0000313" key="8">
    <source>
        <dbReference type="Proteomes" id="UP000548326"/>
    </source>
</evidence>
<sequence>MKKIFKYASYIVIAIVLIVVVGISYITLALPNVGEPENIKVEATPQRIERGKYLANHVTACVDCHSTRDWTIFAGPVKEEALGAGGEKFDANVNFPGSVYVPNITPYHLKNWTDGELFRAITTGVKKDGSAIFPIMPWESYSKMSREDVYSIIAYLRTLKPQRADYPERELDFPLNILVHTMPAKATLGTVPDEHDTLQYGAYLVRIAACKDCHSQANKGKIIEGLEFAGGHEYTSPNGGKIRSANITPDKETGIGNWTKAQFLSSFTQYADSTHKHQRIIPGEFQTIMPWYKYGKMKVSDLEAIYAYMKTIKPVKNKVDKFSPAELRD</sequence>
<comment type="caution">
    <text evidence="7">The sequence shown here is derived from an EMBL/GenBank/DDBJ whole genome shotgun (WGS) entry which is preliminary data.</text>
</comment>
<feature type="domain" description="Cytochrome c" evidence="6">
    <location>
        <begin position="196"/>
        <end position="313"/>
    </location>
</feature>
<keyword evidence="2 4" id="KW-0479">Metal-binding</keyword>
<reference evidence="7 8" key="1">
    <citation type="submission" date="2020-08" db="EMBL/GenBank/DDBJ databases">
        <title>Genomic Encyclopedia of Type Strains, Phase IV (KMG-V): Genome sequencing to study the core and pangenomes of soil and plant-associated prokaryotes.</title>
        <authorList>
            <person name="Whitman W."/>
        </authorList>
    </citation>
    <scope>NUCLEOTIDE SEQUENCE [LARGE SCALE GENOMIC DNA]</scope>
    <source>
        <strain evidence="7 8">MP601</strain>
    </source>
</reference>
<dbReference type="InterPro" id="IPR051459">
    <property type="entry name" value="Cytochrome_c-type_DH"/>
</dbReference>
<evidence type="ECO:0000256" key="4">
    <source>
        <dbReference type="PROSITE-ProRule" id="PRU00433"/>
    </source>
</evidence>
<gene>
    <name evidence="7" type="ORF">HDF22_000970</name>
</gene>